<sequence>MNQTTSKKHQFIRVTQIALASAAFALLAACGGGGDDNNNSNSSTPAGGVKLQVVSFGDSLSDVGTYAPVIQSSFGGGRFTTNPGEVWTQKVAEYYGDTLTPAYLGGFGKPLVAAGGYGYAQGGSDVVNAQGQGWAPNNMAATTVPVVTQVANYLGAHTSFNANQLVLVNGGANDIFQFAGTTANLTALGAALQTQYPLLVQAGKLPNSQAGQVMFIAGYLQALPNPQIAQAAAQLAAQVQTMVNSGAAHVVVSTVPDIGNAPLGVAAEAKTPGSAALLSGITAAYNGMLLQSLTTLGLVGSGKVIVVDAFKWLDEQLPNYQALGFAVSNTGTACNLTSMENNAIAYAKANPSATNGLTAEQYGAQFGSSLFCSPQTYTVSGADQTYMFADTVHPSTHLHALFAQYVQQQIAASGLGK</sequence>
<accession>A0A7T4N1M0</accession>
<dbReference type="InterPro" id="IPR051058">
    <property type="entry name" value="GDSL_Est/Lipase"/>
</dbReference>
<keyword evidence="2" id="KW-0732">Signal</keyword>
<evidence type="ECO:0000256" key="2">
    <source>
        <dbReference type="SAM" id="SignalP"/>
    </source>
</evidence>
<dbReference type="EMBL" id="CP066075">
    <property type="protein sequence ID" value="QQC63598.1"/>
    <property type="molecule type" value="Genomic_DNA"/>
</dbReference>
<dbReference type="GO" id="GO:0016788">
    <property type="term" value="F:hydrolase activity, acting on ester bonds"/>
    <property type="evidence" value="ECO:0007669"/>
    <property type="project" value="InterPro"/>
</dbReference>
<evidence type="ECO:0000313" key="3">
    <source>
        <dbReference type="EMBL" id="QQC63598.1"/>
    </source>
</evidence>
<dbReference type="Proteomes" id="UP000595610">
    <property type="component" value="Chromosome 1"/>
</dbReference>
<dbReference type="AlphaFoldDB" id="A0A7T4N1M0"/>
<organism evidence="3 4">
    <name type="scientific">Paraburkholderia ginsengisoli</name>
    <dbReference type="NCBI Taxonomy" id="311231"/>
    <lineage>
        <taxon>Bacteria</taxon>
        <taxon>Pseudomonadati</taxon>
        <taxon>Pseudomonadota</taxon>
        <taxon>Betaproteobacteria</taxon>
        <taxon>Burkholderiales</taxon>
        <taxon>Burkholderiaceae</taxon>
        <taxon>Paraburkholderia</taxon>
    </lineage>
</organism>
<feature type="chain" id="PRO_5032627443" evidence="2">
    <location>
        <begin position="29"/>
        <end position="417"/>
    </location>
</feature>
<dbReference type="Gene3D" id="3.40.50.1110">
    <property type="entry name" value="SGNH hydrolase"/>
    <property type="match status" value="1"/>
</dbReference>
<protein>
    <submittedName>
        <fullName evidence="3">Acylhydrolase</fullName>
    </submittedName>
</protein>
<name>A0A7T4N1M0_9BURK</name>
<evidence type="ECO:0000256" key="1">
    <source>
        <dbReference type="ARBA" id="ARBA00022801"/>
    </source>
</evidence>
<dbReference type="RefSeq" id="WP_042321238.1">
    <property type="nucleotide sequence ID" value="NZ_CP066075.1"/>
</dbReference>
<evidence type="ECO:0000313" key="4">
    <source>
        <dbReference type="Proteomes" id="UP000595610"/>
    </source>
</evidence>
<dbReference type="InterPro" id="IPR001087">
    <property type="entry name" value="GDSL"/>
</dbReference>
<dbReference type="PANTHER" id="PTHR45648:SF22">
    <property type="entry name" value="GDSL LIPASE_ACYLHYDROLASE FAMILY PROTEIN (AFU_ORTHOLOGUE AFUA_4G14700)"/>
    <property type="match status" value="1"/>
</dbReference>
<gene>
    <name evidence="3" type="ORF">I6I06_15060</name>
</gene>
<reference evidence="3 4" key="1">
    <citation type="submission" date="2020-12" db="EMBL/GenBank/DDBJ databases">
        <title>FDA dAtabase for Regulatory Grade micrObial Sequences (FDA-ARGOS): Supporting development and validation of Infectious Disease Dx tests.</title>
        <authorList>
            <person name="Nelson B."/>
            <person name="Plummer A."/>
            <person name="Tallon L."/>
            <person name="Sadzewicz L."/>
            <person name="Zhao X."/>
            <person name="Boylan J."/>
            <person name="Ott S."/>
            <person name="Bowen H."/>
            <person name="Vavikolanu K."/>
            <person name="Mehta A."/>
            <person name="Aluvathingal J."/>
            <person name="Nadendla S."/>
            <person name="Myers T."/>
            <person name="Yan Y."/>
            <person name="Sichtig H."/>
        </authorList>
    </citation>
    <scope>NUCLEOTIDE SEQUENCE [LARGE SCALE GENOMIC DNA]</scope>
    <source>
        <strain evidence="3 4">FDAARGOS_1049</strain>
    </source>
</reference>
<keyword evidence="4" id="KW-1185">Reference proteome</keyword>
<dbReference type="KEGG" id="pgis:I6I06_15060"/>
<keyword evidence="1 3" id="KW-0378">Hydrolase</keyword>
<dbReference type="PANTHER" id="PTHR45648">
    <property type="entry name" value="GDSL LIPASE/ACYLHYDROLASE FAMILY PROTEIN (AFU_ORTHOLOGUE AFUA_4G14700)"/>
    <property type="match status" value="1"/>
</dbReference>
<proteinExistence type="predicted"/>
<feature type="signal peptide" evidence="2">
    <location>
        <begin position="1"/>
        <end position="28"/>
    </location>
</feature>
<dbReference type="Pfam" id="PF00657">
    <property type="entry name" value="Lipase_GDSL"/>
    <property type="match status" value="1"/>
</dbReference>
<dbReference type="InterPro" id="IPR036514">
    <property type="entry name" value="SGNH_hydro_sf"/>
</dbReference>
<dbReference type="SUPFAM" id="SSF52266">
    <property type="entry name" value="SGNH hydrolase"/>
    <property type="match status" value="1"/>
</dbReference>
<dbReference type="PROSITE" id="PS51257">
    <property type="entry name" value="PROKAR_LIPOPROTEIN"/>
    <property type="match status" value="1"/>
</dbReference>